<dbReference type="Proteomes" id="UP001157006">
    <property type="component" value="Chromosome 1S"/>
</dbReference>
<evidence type="ECO:0000256" key="1">
    <source>
        <dbReference type="SAM" id="MobiDB-lite"/>
    </source>
</evidence>
<proteinExistence type="predicted"/>
<feature type="domain" description="AT3G52170-like helix-turn-helix" evidence="2">
    <location>
        <begin position="67"/>
        <end position="115"/>
    </location>
</feature>
<feature type="compositionally biased region" description="Basic and acidic residues" evidence="1">
    <location>
        <begin position="265"/>
        <end position="295"/>
    </location>
</feature>
<dbReference type="InterPro" id="IPR058942">
    <property type="entry name" value="AT3G52170-like"/>
</dbReference>
<evidence type="ECO:0000313" key="4">
    <source>
        <dbReference type="Proteomes" id="UP001157006"/>
    </source>
</evidence>
<feature type="compositionally biased region" description="Basic and acidic residues" evidence="1">
    <location>
        <begin position="392"/>
        <end position="404"/>
    </location>
</feature>
<feature type="region of interest" description="Disordered" evidence="1">
    <location>
        <begin position="163"/>
        <end position="204"/>
    </location>
</feature>
<keyword evidence="4" id="KW-1185">Reference proteome</keyword>
<reference evidence="3 4" key="1">
    <citation type="submission" date="2023-01" db="EMBL/GenBank/DDBJ databases">
        <authorList>
            <person name="Kreplak J."/>
        </authorList>
    </citation>
    <scope>NUCLEOTIDE SEQUENCE [LARGE SCALE GENOMIC DNA]</scope>
</reference>
<feature type="region of interest" description="Disordered" evidence="1">
    <location>
        <begin position="218"/>
        <end position="243"/>
    </location>
</feature>
<organism evidence="3 4">
    <name type="scientific">Vicia faba</name>
    <name type="common">Broad bean</name>
    <name type="synonym">Faba vulgaris</name>
    <dbReference type="NCBI Taxonomy" id="3906"/>
    <lineage>
        <taxon>Eukaryota</taxon>
        <taxon>Viridiplantae</taxon>
        <taxon>Streptophyta</taxon>
        <taxon>Embryophyta</taxon>
        <taxon>Tracheophyta</taxon>
        <taxon>Spermatophyta</taxon>
        <taxon>Magnoliopsida</taxon>
        <taxon>eudicotyledons</taxon>
        <taxon>Gunneridae</taxon>
        <taxon>Pentapetalae</taxon>
        <taxon>rosids</taxon>
        <taxon>fabids</taxon>
        <taxon>Fabales</taxon>
        <taxon>Fabaceae</taxon>
        <taxon>Papilionoideae</taxon>
        <taxon>50 kb inversion clade</taxon>
        <taxon>NPAAA clade</taxon>
        <taxon>Hologalegina</taxon>
        <taxon>IRL clade</taxon>
        <taxon>Fabeae</taxon>
        <taxon>Vicia</taxon>
    </lineage>
</organism>
<dbReference type="Pfam" id="PF25896">
    <property type="entry name" value="HTH_AT3G52170"/>
    <property type="match status" value="1"/>
</dbReference>
<evidence type="ECO:0000313" key="3">
    <source>
        <dbReference type="EMBL" id="CAI8593435.1"/>
    </source>
</evidence>
<dbReference type="EMBL" id="OX451735">
    <property type="protein sequence ID" value="CAI8593435.1"/>
    <property type="molecule type" value="Genomic_DNA"/>
</dbReference>
<dbReference type="PANTHER" id="PTHR34568">
    <property type="entry name" value="RRM DOMAIN-CONTAINING PROTEIN"/>
    <property type="match status" value="1"/>
</dbReference>
<gene>
    <name evidence="3" type="ORF">VFH_I091400</name>
</gene>
<feature type="compositionally biased region" description="Basic and acidic residues" evidence="1">
    <location>
        <begin position="349"/>
        <end position="377"/>
    </location>
</feature>
<sequence>MRKKLLISCSSLRSISNLTPKSNHLSIVVCDSVGSSKLHCRGWSHAAACVPSETSDTRPKRGLRVPKHVRRAMVESFVNKYRSENAGKLPAIKHTQKEVGGSYYVIREIILELEYKSKMKPVNNIDEISVAKLFDESKLKTAESVDVSSGKIKKVKDGPIQDDFQSELLDGKKNEEKEGPQTSSWKERLSEAEVISTPDDRCTTSDSNILEKHFKDFSSPQLPNDVKTEEAVSSFSDSVAPESQLIQLEAEHFSRGHGSEFVGMENHKKIEEQSIKKASYDRREQPALEDMHGEASHSSPQVSNDVRSDEAVSSCPSDNVAPARHQPKEEIEQVSAPIIEKSGSSSNKDQIHDSKLEKAGHERKVQDGAQDKSGRDSPKHKKELSQGSLELDDSKIDSSNKRESSGAVASNKFSLWGNLKSFADGILNIWRKL</sequence>
<feature type="region of interest" description="Disordered" evidence="1">
    <location>
        <begin position="259"/>
        <end position="410"/>
    </location>
</feature>
<dbReference type="PANTHER" id="PTHR34568:SF4">
    <property type="entry name" value="OS02G0638000 PROTEIN"/>
    <property type="match status" value="1"/>
</dbReference>
<protein>
    <recommendedName>
        <fullName evidence="2">AT3G52170-like helix-turn-helix domain-containing protein</fullName>
    </recommendedName>
</protein>
<dbReference type="InterPro" id="IPR058941">
    <property type="entry name" value="HTH_AT3G52170-like"/>
</dbReference>
<dbReference type="AlphaFoldDB" id="A0AAV0Z4G2"/>
<name>A0AAV0Z4G2_VICFA</name>
<feature type="compositionally biased region" description="Polar residues" evidence="1">
    <location>
        <begin position="296"/>
        <end position="305"/>
    </location>
</feature>
<evidence type="ECO:0000259" key="2">
    <source>
        <dbReference type="Pfam" id="PF25896"/>
    </source>
</evidence>
<accession>A0AAV0Z4G2</accession>
<feature type="compositionally biased region" description="Basic and acidic residues" evidence="1">
    <location>
        <begin position="169"/>
        <end position="191"/>
    </location>
</feature>